<feature type="region of interest" description="Disordered" evidence="1">
    <location>
        <begin position="233"/>
        <end position="372"/>
    </location>
</feature>
<feature type="region of interest" description="Disordered" evidence="1">
    <location>
        <begin position="444"/>
        <end position="553"/>
    </location>
</feature>
<feature type="compositionally biased region" description="Polar residues" evidence="1">
    <location>
        <begin position="519"/>
        <end position="530"/>
    </location>
</feature>
<sequence length="553" mass="60810">MYQQQHRSNSFSERVRRLSSYTILRNTAKATARTVLTAHRRTSSDDRFGYVVYGASHSSANLSNQPPRDEWKRYRNKSRSTDDVVYRPRTQAQQRSNRPRPSVEDSTSHPKPKSHSRTLDMRYGPQDGPSRTRPGPPNMAGISNVAMPPGHPSSSRDVLRKKERPVPVPQPNYTQRRPEANVRAGGYQFPTRPESPSRDSELFRSFAPPPRSPAMSAAMPDSPTLGVLSHSFGGISAPPRGPHAPHRVGPSPLAKSPESVYCSTGTPTVRRHGAIRRTSSSGEATVPLPIQHARHRSDQKEQRATGSGSRHHTSRPSTAPTPREHDRPAPTLYRGPTQRLPPPPSPLRPTEPTRDPRARLPEVRPKARNVPRDVEDMDSLVGTETPRSSLMLIPPAPVATTSMVAKVQGAISMNMRESTSARPVKTVVAGGGDLHRARSYKAEVSRYPEPEVQGSPRSTEPESTVGAVVEGEGGLSGRRKGKETRRRLEQDAAEKRAGVAAWVNSISRPQEQQRDARSTSRSHATPTPQRAGTLPLNVRKKNATGMDANASRR</sequence>
<evidence type="ECO:0000313" key="3">
    <source>
        <dbReference type="Proteomes" id="UP000313359"/>
    </source>
</evidence>
<name>A0A5C2S611_9APHY</name>
<dbReference type="AlphaFoldDB" id="A0A5C2S611"/>
<protein>
    <submittedName>
        <fullName evidence="2">Uncharacterized protein</fullName>
    </submittedName>
</protein>
<evidence type="ECO:0000313" key="2">
    <source>
        <dbReference type="EMBL" id="RPD59162.1"/>
    </source>
</evidence>
<feature type="compositionally biased region" description="Pro residues" evidence="1">
    <location>
        <begin position="339"/>
        <end position="349"/>
    </location>
</feature>
<feature type="compositionally biased region" description="Basic and acidic residues" evidence="1">
    <location>
        <begin position="351"/>
        <end position="372"/>
    </location>
</feature>
<dbReference type="EMBL" id="ML122271">
    <property type="protein sequence ID" value="RPD59162.1"/>
    <property type="molecule type" value="Genomic_DNA"/>
</dbReference>
<feature type="compositionally biased region" description="Basic and acidic residues" evidence="1">
    <location>
        <begin position="486"/>
        <end position="497"/>
    </location>
</feature>
<dbReference type="OrthoDB" id="2756522at2759"/>
<keyword evidence="3" id="KW-1185">Reference proteome</keyword>
<proteinExistence type="predicted"/>
<dbReference type="Proteomes" id="UP000313359">
    <property type="component" value="Unassembled WGS sequence"/>
</dbReference>
<accession>A0A5C2S611</accession>
<feature type="compositionally biased region" description="Polar residues" evidence="1">
    <location>
        <begin position="57"/>
        <end position="66"/>
    </location>
</feature>
<reference evidence="2" key="1">
    <citation type="journal article" date="2018" name="Genome Biol. Evol.">
        <title>Genomics and development of Lentinus tigrinus, a white-rot wood-decaying mushroom with dimorphic fruiting bodies.</title>
        <authorList>
            <person name="Wu B."/>
            <person name="Xu Z."/>
            <person name="Knudson A."/>
            <person name="Carlson A."/>
            <person name="Chen N."/>
            <person name="Kovaka S."/>
            <person name="LaButti K."/>
            <person name="Lipzen A."/>
            <person name="Pennachio C."/>
            <person name="Riley R."/>
            <person name="Schakwitz W."/>
            <person name="Umezawa K."/>
            <person name="Ohm R.A."/>
            <person name="Grigoriev I.V."/>
            <person name="Nagy L.G."/>
            <person name="Gibbons J."/>
            <person name="Hibbett D."/>
        </authorList>
    </citation>
    <scope>NUCLEOTIDE SEQUENCE [LARGE SCALE GENOMIC DNA]</scope>
    <source>
        <strain evidence="2">ALCF2SS1-6</strain>
    </source>
</reference>
<organism evidence="2 3">
    <name type="scientific">Lentinus tigrinus ALCF2SS1-6</name>
    <dbReference type="NCBI Taxonomy" id="1328759"/>
    <lineage>
        <taxon>Eukaryota</taxon>
        <taxon>Fungi</taxon>
        <taxon>Dikarya</taxon>
        <taxon>Basidiomycota</taxon>
        <taxon>Agaricomycotina</taxon>
        <taxon>Agaricomycetes</taxon>
        <taxon>Polyporales</taxon>
        <taxon>Polyporaceae</taxon>
        <taxon>Lentinus</taxon>
    </lineage>
</organism>
<feature type="region of interest" description="Disordered" evidence="1">
    <location>
        <begin position="57"/>
        <end position="177"/>
    </location>
</feature>
<feature type="compositionally biased region" description="Basic and acidic residues" evidence="1">
    <location>
        <begin position="67"/>
        <end position="86"/>
    </location>
</feature>
<evidence type="ECO:0000256" key="1">
    <source>
        <dbReference type="SAM" id="MobiDB-lite"/>
    </source>
</evidence>
<gene>
    <name evidence="2" type="ORF">L227DRAFT_576381</name>
</gene>